<comment type="caution">
    <text evidence="3">The sequence shown here is derived from an EMBL/GenBank/DDBJ whole genome shotgun (WGS) entry which is preliminary data.</text>
</comment>
<keyword evidence="1" id="KW-0472">Membrane</keyword>
<dbReference type="Pfam" id="PF18920">
    <property type="entry name" value="DUF5671"/>
    <property type="match status" value="1"/>
</dbReference>
<keyword evidence="4" id="KW-1185">Reference proteome</keyword>
<accession>A0ABT1F7B2</accession>
<feature type="transmembrane region" description="Helical" evidence="1">
    <location>
        <begin position="131"/>
        <end position="150"/>
    </location>
</feature>
<evidence type="ECO:0000256" key="1">
    <source>
        <dbReference type="SAM" id="Phobius"/>
    </source>
</evidence>
<protein>
    <submittedName>
        <fullName evidence="3">DUF5671 domain-containing protein</fullName>
    </submittedName>
</protein>
<feature type="transmembrane region" description="Helical" evidence="1">
    <location>
        <begin position="170"/>
        <end position="191"/>
    </location>
</feature>
<name>A0ABT1F7B2_9GAMM</name>
<evidence type="ECO:0000313" key="3">
    <source>
        <dbReference type="EMBL" id="MCP1373252.1"/>
    </source>
</evidence>
<dbReference type="EMBL" id="JAMZEK010000001">
    <property type="protein sequence ID" value="MCP1373252.1"/>
    <property type="molecule type" value="Genomic_DNA"/>
</dbReference>
<keyword evidence="1" id="KW-1133">Transmembrane helix</keyword>
<sequence length="232" mass="25866">MVAHKLRWRVDGDIQGEGAVMAAGARDLESFVRDALTRGCTREQTAVALAQAGWAPEQVKDALSAFAEVDFPVPVPRPRPYLSAREAFLYLVLFTTLYLSAYHLGSLLFDLVNRAFPDPAMLYLSRQGDSMRWSVATIVIAFPVFLWLSVRIGRELADQPVKRQSAVRRWLTYLTLFVSAVTLIIDLITLVDSMLGGELTVRFILKVVIVALIAGTAFGYYLRDLRQDEVAA</sequence>
<feature type="transmembrane region" description="Helical" evidence="1">
    <location>
        <begin position="87"/>
        <end position="111"/>
    </location>
</feature>
<dbReference type="RefSeq" id="WP_253565000.1">
    <property type="nucleotide sequence ID" value="NZ_JAMZEK010000001.1"/>
</dbReference>
<evidence type="ECO:0000313" key="4">
    <source>
        <dbReference type="Proteomes" id="UP001204615"/>
    </source>
</evidence>
<feature type="transmembrane region" description="Helical" evidence="1">
    <location>
        <begin position="203"/>
        <end position="222"/>
    </location>
</feature>
<proteinExistence type="predicted"/>
<organism evidence="3 4">
    <name type="scientific">Dyella lutea</name>
    <dbReference type="NCBI Taxonomy" id="2950441"/>
    <lineage>
        <taxon>Bacteria</taxon>
        <taxon>Pseudomonadati</taxon>
        <taxon>Pseudomonadota</taxon>
        <taxon>Gammaproteobacteria</taxon>
        <taxon>Lysobacterales</taxon>
        <taxon>Rhodanobacteraceae</taxon>
        <taxon>Dyella</taxon>
    </lineage>
</organism>
<gene>
    <name evidence="3" type="ORF">NC595_04190</name>
</gene>
<keyword evidence="1" id="KW-0812">Transmembrane</keyword>
<dbReference type="Proteomes" id="UP001204615">
    <property type="component" value="Unassembled WGS sequence"/>
</dbReference>
<dbReference type="InterPro" id="IPR043728">
    <property type="entry name" value="DUF5671"/>
</dbReference>
<reference evidence="3 4" key="1">
    <citation type="submission" date="2022-06" db="EMBL/GenBank/DDBJ databases">
        <title>Dyella sp. Sa strain:Sa Genome sequencing.</title>
        <authorList>
            <person name="Park S."/>
        </authorList>
    </citation>
    <scope>NUCLEOTIDE SEQUENCE [LARGE SCALE GENOMIC DNA]</scope>
    <source>
        <strain evidence="3 4">Sa</strain>
    </source>
</reference>
<feature type="domain" description="DUF5671" evidence="2">
    <location>
        <begin position="86"/>
        <end position="220"/>
    </location>
</feature>
<evidence type="ECO:0000259" key="2">
    <source>
        <dbReference type="Pfam" id="PF18920"/>
    </source>
</evidence>